<keyword evidence="2" id="KW-1185">Reference proteome</keyword>
<proteinExistence type="predicted"/>
<dbReference type="InterPro" id="IPR036691">
    <property type="entry name" value="Endo/exonu/phosph_ase_sf"/>
</dbReference>
<protein>
    <submittedName>
        <fullName evidence="1">Uncharacterized protein</fullName>
    </submittedName>
</protein>
<dbReference type="SUPFAM" id="SSF56219">
    <property type="entry name" value="DNase I-like"/>
    <property type="match status" value="1"/>
</dbReference>
<dbReference type="EMBL" id="JBJQOH010000008">
    <property type="protein sequence ID" value="KAL3675150.1"/>
    <property type="molecule type" value="Genomic_DNA"/>
</dbReference>
<dbReference type="Proteomes" id="UP001633002">
    <property type="component" value="Unassembled WGS sequence"/>
</dbReference>
<evidence type="ECO:0000313" key="1">
    <source>
        <dbReference type="EMBL" id="KAL3675150.1"/>
    </source>
</evidence>
<gene>
    <name evidence="1" type="ORF">R1sor_025098</name>
</gene>
<dbReference type="Gene3D" id="3.60.10.10">
    <property type="entry name" value="Endonuclease/exonuclease/phosphatase"/>
    <property type="match status" value="1"/>
</dbReference>
<evidence type="ECO:0000313" key="2">
    <source>
        <dbReference type="Proteomes" id="UP001633002"/>
    </source>
</evidence>
<dbReference type="AlphaFoldDB" id="A0ABD3G7L7"/>
<accession>A0ABD3G7L7</accession>
<name>A0ABD3G7L7_9MARC</name>
<sequence>MSGNDDHSDLTGAFEDLIGQLKKLSVACSEPSPQSVSIKKKVSALKFAQELEQIGIYSFCFEGTVSLEGFRGWAATNWLREKKIKFTSTRPVGPSPFITVCETKDDRDKGLQSKVAILRSSLLVHYPWKPQCDDPQYLPAEKPTTVEILSYPTWARDLLPEVFELIAPVLRISAAAKLLAVENPRAILLWHPSRAPPATVGLEVEADKPGGQSCKLLLPETVGSTKERLLCWEYGGKKGVQTSPVNGTELHNCGGVQKAEVSARVLVADAEGKKGGVAILVHSSCTVKEWRALNNRLIWATIQVSSITVSLVSFYCPVDAPERKLFWRQLIQSLPSKRFLFVGDRNVVESPEDSSSKSKWLSRQETEFLHAWMEMRCVVKDAQYKESQQLSTLDEKKQLLMALGNAGKLDPAQLEEY</sequence>
<comment type="caution">
    <text evidence="1">The sequence shown here is derived from an EMBL/GenBank/DDBJ whole genome shotgun (WGS) entry which is preliminary data.</text>
</comment>
<reference evidence="1 2" key="1">
    <citation type="submission" date="2024-09" db="EMBL/GenBank/DDBJ databases">
        <title>Chromosome-scale assembly of Riccia sorocarpa.</title>
        <authorList>
            <person name="Paukszto L."/>
        </authorList>
    </citation>
    <scope>NUCLEOTIDE SEQUENCE [LARGE SCALE GENOMIC DNA]</scope>
    <source>
        <strain evidence="1">LP-2024</strain>
        <tissue evidence="1">Aerial parts of the thallus</tissue>
    </source>
</reference>
<organism evidence="1 2">
    <name type="scientific">Riccia sorocarpa</name>
    <dbReference type="NCBI Taxonomy" id="122646"/>
    <lineage>
        <taxon>Eukaryota</taxon>
        <taxon>Viridiplantae</taxon>
        <taxon>Streptophyta</taxon>
        <taxon>Embryophyta</taxon>
        <taxon>Marchantiophyta</taxon>
        <taxon>Marchantiopsida</taxon>
        <taxon>Marchantiidae</taxon>
        <taxon>Marchantiales</taxon>
        <taxon>Ricciaceae</taxon>
        <taxon>Riccia</taxon>
    </lineage>
</organism>